<name>A0A1C3NW61_9ACTN</name>
<proteinExistence type="predicted"/>
<dbReference type="Proteomes" id="UP000199013">
    <property type="component" value="Unassembled WGS sequence"/>
</dbReference>
<organism evidence="1 2">
    <name type="scientific">Candidatus Protofrankia californiensis</name>
    <dbReference type="NCBI Taxonomy" id="1839754"/>
    <lineage>
        <taxon>Bacteria</taxon>
        <taxon>Bacillati</taxon>
        <taxon>Actinomycetota</taxon>
        <taxon>Actinomycetes</taxon>
        <taxon>Frankiales</taxon>
        <taxon>Frankiaceae</taxon>
        <taxon>Protofrankia</taxon>
    </lineage>
</organism>
<dbReference type="AlphaFoldDB" id="A0A1C3NW61"/>
<evidence type="ECO:0000313" key="2">
    <source>
        <dbReference type="Proteomes" id="UP000199013"/>
    </source>
</evidence>
<protein>
    <submittedName>
        <fullName evidence="1">Uncharacterized protein</fullName>
    </submittedName>
</protein>
<accession>A0A1C3NW61</accession>
<reference evidence="2" key="1">
    <citation type="submission" date="2016-02" db="EMBL/GenBank/DDBJ databases">
        <authorList>
            <person name="Wibberg D."/>
        </authorList>
    </citation>
    <scope>NUCLEOTIDE SEQUENCE [LARGE SCALE GENOMIC DNA]</scope>
</reference>
<sequence length="334" mass="35305">MARTSPKDADMPEPADRRRVLAATVAPIVAMTDQANTSDLHEACAQALEQALDTYETSDLAGILSGLTALEETMRTVPRARRLRGSVALDWMRLHAAVTTTMAGAAYDQGRHSDAMSLADRAATVARAAGDGPLAGRALTVRARVVRQHSPAVALQIADAAGRIAGTSPARALVAGKVSASSYAAVGDVAGVRRSLAHAWKIMEMLDSSAQGRPGFALDTYSPADLALASAEALTTVGVAEDAEPHLERASELITNSGQTGMVISVYMARARAALSRDRPDPYEAKHHASRAVSLSLQRPAEWVARLVHDISALATRRTGHDMDDLIATTSPWF</sequence>
<dbReference type="EMBL" id="FLUV01000714">
    <property type="protein sequence ID" value="SBW20486.1"/>
    <property type="molecule type" value="Genomic_DNA"/>
</dbReference>
<evidence type="ECO:0000313" key="1">
    <source>
        <dbReference type="EMBL" id="SBW20486.1"/>
    </source>
</evidence>
<gene>
    <name evidence="1" type="ORF">FDG2_1709</name>
</gene>
<keyword evidence="2" id="KW-1185">Reference proteome</keyword>